<dbReference type="GeneID" id="97558159"/>
<sequence>MNPETRHTRTQLIIEAAEHVFAHKGIEKATMQDVATEAKIGVATVFRFFPRKEKLVVAVATKKLEAVLETFHSIADLPISCIEKLELFFDNFISLLEQKASSNVKLLENFESYAAQFTEPLEDIELFNAVYRNISKVFSTIVEQGIQDGSIQADLPISETLSTIINTFGIFARKLSLQKNILVVEPDLAPEKQLAILKHILLNYLRT</sequence>
<keyword evidence="8" id="KW-1185">Reference proteome</keyword>
<dbReference type="InterPro" id="IPR001647">
    <property type="entry name" value="HTH_TetR"/>
</dbReference>
<keyword evidence="4" id="KW-0804">Transcription</keyword>
<organism evidence="7 8">
    <name type="scientific">Paenibacillus glucanolyticus</name>
    <dbReference type="NCBI Taxonomy" id="59843"/>
    <lineage>
        <taxon>Bacteria</taxon>
        <taxon>Bacillati</taxon>
        <taxon>Bacillota</taxon>
        <taxon>Bacilli</taxon>
        <taxon>Bacillales</taxon>
        <taxon>Paenibacillaceae</taxon>
        <taxon>Paenibacillus</taxon>
    </lineage>
</organism>
<feature type="domain" description="HTH tetR-type" evidence="6">
    <location>
        <begin position="7"/>
        <end position="67"/>
    </location>
</feature>
<dbReference type="OrthoDB" id="2388018at2"/>
<name>A0A163JD93_9BACL</name>
<dbReference type="InterPro" id="IPR050109">
    <property type="entry name" value="HTH-type_TetR-like_transc_reg"/>
</dbReference>
<evidence type="ECO:0000256" key="5">
    <source>
        <dbReference type="PROSITE-ProRule" id="PRU00335"/>
    </source>
</evidence>
<evidence type="ECO:0000256" key="2">
    <source>
        <dbReference type="ARBA" id="ARBA00023015"/>
    </source>
</evidence>
<dbReference type="PROSITE" id="PS50977">
    <property type="entry name" value="HTH_TETR_2"/>
    <property type="match status" value="1"/>
</dbReference>
<dbReference type="InterPro" id="IPR036271">
    <property type="entry name" value="Tet_transcr_reg_TetR-rel_C_sf"/>
</dbReference>
<evidence type="ECO:0000313" key="7">
    <source>
        <dbReference type="EMBL" id="KZS46521.1"/>
    </source>
</evidence>
<dbReference type="PANTHER" id="PTHR30055:SF175">
    <property type="entry name" value="HTH-TYPE TRANSCRIPTIONAL REPRESSOR KSTR2"/>
    <property type="match status" value="1"/>
</dbReference>
<dbReference type="KEGG" id="pglu:A3958_11160"/>
<evidence type="ECO:0000313" key="8">
    <source>
        <dbReference type="Proteomes" id="UP000076796"/>
    </source>
</evidence>
<dbReference type="EMBL" id="LWMH01000001">
    <property type="protein sequence ID" value="KZS46521.1"/>
    <property type="molecule type" value="Genomic_DNA"/>
</dbReference>
<evidence type="ECO:0000256" key="3">
    <source>
        <dbReference type="ARBA" id="ARBA00023125"/>
    </source>
</evidence>
<dbReference type="STRING" id="59843.A3958_11160"/>
<feature type="DNA-binding region" description="H-T-H motif" evidence="5">
    <location>
        <begin position="30"/>
        <end position="49"/>
    </location>
</feature>
<keyword evidence="3 5" id="KW-0238">DNA-binding</keyword>
<proteinExistence type="predicted"/>
<keyword evidence="2" id="KW-0805">Transcription regulation</keyword>
<accession>A0A163JD93</accession>
<dbReference type="InterPro" id="IPR009057">
    <property type="entry name" value="Homeodomain-like_sf"/>
</dbReference>
<keyword evidence="1" id="KW-0678">Repressor</keyword>
<dbReference type="RefSeq" id="WP_006207727.1">
    <property type="nucleotide sequence ID" value="NZ_CBCSBX010000006.1"/>
</dbReference>
<gene>
    <name evidence="7" type="ORF">AWU65_11635</name>
</gene>
<dbReference type="SUPFAM" id="SSF46689">
    <property type="entry name" value="Homeodomain-like"/>
    <property type="match status" value="1"/>
</dbReference>
<dbReference type="GO" id="GO:0003700">
    <property type="term" value="F:DNA-binding transcription factor activity"/>
    <property type="evidence" value="ECO:0007669"/>
    <property type="project" value="TreeGrafter"/>
</dbReference>
<dbReference type="Pfam" id="PF00440">
    <property type="entry name" value="TetR_N"/>
    <property type="match status" value="1"/>
</dbReference>
<dbReference type="Gene3D" id="1.10.357.10">
    <property type="entry name" value="Tetracycline Repressor, domain 2"/>
    <property type="match status" value="1"/>
</dbReference>
<evidence type="ECO:0000259" key="6">
    <source>
        <dbReference type="PROSITE" id="PS50977"/>
    </source>
</evidence>
<dbReference type="Proteomes" id="UP000076796">
    <property type="component" value="Unassembled WGS sequence"/>
</dbReference>
<dbReference type="PANTHER" id="PTHR30055">
    <property type="entry name" value="HTH-TYPE TRANSCRIPTIONAL REGULATOR RUTR"/>
    <property type="match status" value="1"/>
</dbReference>
<dbReference type="AlphaFoldDB" id="A0A163JD93"/>
<protein>
    <submittedName>
        <fullName evidence="7">TetR family transcriptional regulator</fullName>
    </submittedName>
</protein>
<dbReference type="GO" id="GO:0000976">
    <property type="term" value="F:transcription cis-regulatory region binding"/>
    <property type="evidence" value="ECO:0007669"/>
    <property type="project" value="TreeGrafter"/>
</dbReference>
<dbReference type="PRINTS" id="PR00455">
    <property type="entry name" value="HTHTETR"/>
</dbReference>
<evidence type="ECO:0000256" key="1">
    <source>
        <dbReference type="ARBA" id="ARBA00022491"/>
    </source>
</evidence>
<reference evidence="7" key="1">
    <citation type="journal article" date="2016" name="Genome Announc.">
        <title>Draft genomes of two strains of Paenibacillus glucanolyticus with capability to degrade lignocellulose.</title>
        <authorList>
            <person name="Mathews S.L."/>
            <person name="Pawlak J."/>
            <person name="Grunden A.M."/>
        </authorList>
    </citation>
    <scope>NUCLEOTIDE SEQUENCE [LARGE SCALE GENOMIC DNA]</scope>
    <source>
        <strain evidence="7">SLM1</strain>
    </source>
</reference>
<evidence type="ECO:0000256" key="4">
    <source>
        <dbReference type="ARBA" id="ARBA00023163"/>
    </source>
</evidence>
<comment type="caution">
    <text evidence="7">The sequence shown here is derived from an EMBL/GenBank/DDBJ whole genome shotgun (WGS) entry which is preliminary data.</text>
</comment>
<dbReference type="SUPFAM" id="SSF48498">
    <property type="entry name" value="Tetracyclin repressor-like, C-terminal domain"/>
    <property type="match status" value="1"/>
</dbReference>